<keyword evidence="2" id="KW-0479">Metal-binding</keyword>
<dbReference type="Gene3D" id="3.30.160.60">
    <property type="entry name" value="Classic Zinc Finger"/>
    <property type="match status" value="2"/>
</dbReference>
<feature type="compositionally biased region" description="Low complexity" evidence="10">
    <location>
        <begin position="87"/>
        <end position="97"/>
    </location>
</feature>
<keyword evidence="6" id="KW-0805">Transcription regulation</keyword>
<proteinExistence type="predicted"/>
<feature type="compositionally biased region" description="Acidic residues" evidence="10">
    <location>
        <begin position="579"/>
        <end position="591"/>
    </location>
</feature>
<feature type="compositionally biased region" description="Polar residues" evidence="10">
    <location>
        <begin position="319"/>
        <end position="344"/>
    </location>
</feature>
<keyword evidence="4 9" id="KW-0863">Zinc-finger</keyword>
<evidence type="ECO:0000256" key="5">
    <source>
        <dbReference type="ARBA" id="ARBA00022833"/>
    </source>
</evidence>
<evidence type="ECO:0000256" key="8">
    <source>
        <dbReference type="ARBA" id="ARBA00023242"/>
    </source>
</evidence>
<keyword evidence="5" id="KW-0862">Zinc</keyword>
<evidence type="ECO:0000256" key="1">
    <source>
        <dbReference type="ARBA" id="ARBA00004123"/>
    </source>
</evidence>
<feature type="region of interest" description="Disordered" evidence="10">
    <location>
        <begin position="1"/>
        <end position="59"/>
    </location>
</feature>
<dbReference type="SUPFAM" id="SSF57667">
    <property type="entry name" value="beta-beta-alpha zinc fingers"/>
    <property type="match status" value="1"/>
</dbReference>
<dbReference type="GO" id="GO:0001227">
    <property type="term" value="F:DNA-binding transcription repressor activity, RNA polymerase II-specific"/>
    <property type="evidence" value="ECO:0007669"/>
    <property type="project" value="TreeGrafter"/>
</dbReference>
<dbReference type="InterPro" id="IPR013087">
    <property type="entry name" value="Znf_C2H2_type"/>
</dbReference>
<dbReference type="PANTHER" id="PTHR24399:SF70">
    <property type="entry name" value="C2H2-TYPE DOMAIN-CONTAINING PROTEIN"/>
    <property type="match status" value="1"/>
</dbReference>
<feature type="domain" description="C2H2-type" evidence="11">
    <location>
        <begin position="272"/>
        <end position="300"/>
    </location>
</feature>
<keyword evidence="3" id="KW-0677">Repeat</keyword>
<feature type="compositionally biased region" description="Basic and acidic residues" evidence="10">
    <location>
        <begin position="558"/>
        <end position="578"/>
    </location>
</feature>
<feature type="compositionally biased region" description="Low complexity" evidence="10">
    <location>
        <begin position="17"/>
        <end position="32"/>
    </location>
</feature>
<evidence type="ECO:0000256" key="6">
    <source>
        <dbReference type="ARBA" id="ARBA00023015"/>
    </source>
</evidence>
<dbReference type="InterPro" id="IPR036236">
    <property type="entry name" value="Znf_C2H2_sf"/>
</dbReference>
<evidence type="ECO:0000256" key="3">
    <source>
        <dbReference type="ARBA" id="ARBA00022737"/>
    </source>
</evidence>
<comment type="caution">
    <text evidence="12">The sequence shown here is derived from an EMBL/GenBank/DDBJ whole genome shotgun (WGS) entry which is preliminary data.</text>
</comment>
<dbReference type="GO" id="GO:0000978">
    <property type="term" value="F:RNA polymerase II cis-regulatory region sequence-specific DNA binding"/>
    <property type="evidence" value="ECO:0007669"/>
    <property type="project" value="TreeGrafter"/>
</dbReference>
<name>A0AAD5T241_9FUNG</name>
<dbReference type="PROSITE" id="PS50157">
    <property type="entry name" value="ZINC_FINGER_C2H2_2"/>
    <property type="match status" value="2"/>
</dbReference>
<dbReference type="PROSITE" id="PS00028">
    <property type="entry name" value="ZINC_FINGER_C2H2_1"/>
    <property type="match status" value="2"/>
</dbReference>
<dbReference type="AlphaFoldDB" id="A0AAD5T241"/>
<feature type="compositionally biased region" description="Polar residues" evidence="10">
    <location>
        <begin position="475"/>
        <end position="485"/>
    </location>
</feature>
<evidence type="ECO:0000259" key="11">
    <source>
        <dbReference type="PROSITE" id="PS50157"/>
    </source>
</evidence>
<evidence type="ECO:0000256" key="7">
    <source>
        <dbReference type="ARBA" id="ARBA00023163"/>
    </source>
</evidence>
<evidence type="ECO:0000256" key="4">
    <source>
        <dbReference type="ARBA" id="ARBA00022771"/>
    </source>
</evidence>
<evidence type="ECO:0000256" key="10">
    <source>
        <dbReference type="SAM" id="MobiDB-lite"/>
    </source>
</evidence>
<dbReference type="Proteomes" id="UP001211907">
    <property type="component" value="Unassembled WGS sequence"/>
</dbReference>
<dbReference type="SMART" id="SM00355">
    <property type="entry name" value="ZnF_C2H2"/>
    <property type="match status" value="2"/>
</dbReference>
<keyword evidence="7" id="KW-0804">Transcription</keyword>
<dbReference type="GO" id="GO:0005654">
    <property type="term" value="C:nucleoplasm"/>
    <property type="evidence" value="ECO:0007669"/>
    <property type="project" value="TreeGrafter"/>
</dbReference>
<feature type="compositionally biased region" description="Polar residues" evidence="10">
    <location>
        <begin position="216"/>
        <end position="226"/>
    </location>
</feature>
<organism evidence="12 13">
    <name type="scientific">Physocladia obscura</name>
    <dbReference type="NCBI Taxonomy" id="109957"/>
    <lineage>
        <taxon>Eukaryota</taxon>
        <taxon>Fungi</taxon>
        <taxon>Fungi incertae sedis</taxon>
        <taxon>Chytridiomycota</taxon>
        <taxon>Chytridiomycota incertae sedis</taxon>
        <taxon>Chytridiomycetes</taxon>
        <taxon>Chytridiales</taxon>
        <taxon>Chytriomycetaceae</taxon>
        <taxon>Physocladia</taxon>
    </lineage>
</organism>
<dbReference type="Pfam" id="PF00096">
    <property type="entry name" value="zf-C2H2"/>
    <property type="match status" value="2"/>
</dbReference>
<feature type="region of interest" description="Disordered" evidence="10">
    <location>
        <begin position="317"/>
        <end position="344"/>
    </location>
</feature>
<dbReference type="PANTHER" id="PTHR24399">
    <property type="entry name" value="ZINC FINGER AND BTB DOMAIN-CONTAINING"/>
    <property type="match status" value="1"/>
</dbReference>
<feature type="region of interest" description="Disordered" evidence="10">
    <location>
        <begin position="450"/>
        <end position="485"/>
    </location>
</feature>
<gene>
    <name evidence="12" type="ORF">HK100_012596</name>
</gene>
<accession>A0AAD5T241</accession>
<sequence length="598" mass="64756">MNRFRQTMDSVNSTIVGSNDSNGNDNSNNSNNGGDGGDGTRATMKHGASARNEETTAEISSVATENLLRQLLLLHNSNSESEKKYKNNNNNENSDNNATPAVSPTASQEAGASTLSMPSPATPAPTPATSSGGTCAASQNPIALLLSAPSENLNNHPPSIASNAINYFSFNNNNANISANNSANYYSSPNIVLAPASPRKRKRVLSSSVGPFVQKPRSNSTSSTGSVPGPAKASVGLHEKTYPCLFPNCGKVFPRAYNLKSHSFCHSGDRPHVCNVCSAAFSRKHDLQRHVRTIHADDKVTPEQKVLRDAFLKTRREVSSSPSELTHTPINPPTKSVGTRSRSTRTIISKPASAPVINYKHRVSPPRSQHGTPATFAAATAADWSLSNTSETLLLSPSATTTPIISVERHHQQQFEDFRFAPPKNEMNLFNSASTETLNAANVLGQFMAHHTQQQQDQQQQRHDQSRVIFGGTSTGASPPQSNPMQSSLLYTIAESACGNAADTEAPISKTEAIIQKRRASGTRGGGIQYLALAAEVEIQRQQQEKEDRQRQMQQLQQKEHNQLLGKEYNKKEDRGDYDVNEDEHLTEDEGTNIAVPL</sequence>
<protein>
    <recommendedName>
        <fullName evidence="11">C2H2-type domain-containing protein</fullName>
    </recommendedName>
</protein>
<evidence type="ECO:0000256" key="2">
    <source>
        <dbReference type="ARBA" id="ARBA00022723"/>
    </source>
</evidence>
<feature type="compositionally biased region" description="Polar residues" evidence="10">
    <location>
        <begin position="98"/>
        <end position="111"/>
    </location>
</feature>
<feature type="region of interest" description="Disordered" evidence="10">
    <location>
        <begin position="205"/>
        <end position="232"/>
    </location>
</feature>
<feature type="domain" description="C2H2-type" evidence="11">
    <location>
        <begin position="242"/>
        <end position="271"/>
    </location>
</feature>
<feature type="region of interest" description="Disordered" evidence="10">
    <location>
        <begin position="543"/>
        <end position="598"/>
    </location>
</feature>
<feature type="compositionally biased region" description="Polar residues" evidence="10">
    <location>
        <begin position="1"/>
        <end position="16"/>
    </location>
</feature>
<evidence type="ECO:0000313" key="13">
    <source>
        <dbReference type="Proteomes" id="UP001211907"/>
    </source>
</evidence>
<keyword evidence="13" id="KW-1185">Reference proteome</keyword>
<keyword evidence="8" id="KW-0539">Nucleus</keyword>
<feature type="region of interest" description="Disordered" evidence="10">
    <location>
        <begin position="78"/>
        <end position="135"/>
    </location>
</feature>
<dbReference type="FunFam" id="3.30.160.60:FF:000145">
    <property type="entry name" value="Zinc finger protein 574"/>
    <property type="match status" value="1"/>
</dbReference>
<evidence type="ECO:0000313" key="12">
    <source>
        <dbReference type="EMBL" id="KAJ3120919.1"/>
    </source>
</evidence>
<dbReference type="EMBL" id="JADGJH010000925">
    <property type="protein sequence ID" value="KAJ3120919.1"/>
    <property type="molecule type" value="Genomic_DNA"/>
</dbReference>
<evidence type="ECO:0000256" key="9">
    <source>
        <dbReference type="PROSITE-ProRule" id="PRU00042"/>
    </source>
</evidence>
<reference evidence="12" key="1">
    <citation type="submission" date="2020-05" db="EMBL/GenBank/DDBJ databases">
        <title>Phylogenomic resolution of chytrid fungi.</title>
        <authorList>
            <person name="Stajich J.E."/>
            <person name="Amses K."/>
            <person name="Simmons R."/>
            <person name="Seto K."/>
            <person name="Myers J."/>
            <person name="Bonds A."/>
            <person name="Quandt C.A."/>
            <person name="Barry K."/>
            <person name="Liu P."/>
            <person name="Grigoriev I."/>
            <person name="Longcore J.E."/>
            <person name="James T.Y."/>
        </authorList>
    </citation>
    <scope>NUCLEOTIDE SEQUENCE</scope>
    <source>
        <strain evidence="12">JEL0513</strain>
    </source>
</reference>
<comment type="subcellular location">
    <subcellularLocation>
        <location evidence="1">Nucleus</location>
    </subcellularLocation>
</comment>
<dbReference type="GO" id="GO:0008270">
    <property type="term" value="F:zinc ion binding"/>
    <property type="evidence" value="ECO:0007669"/>
    <property type="project" value="UniProtKB-KW"/>
</dbReference>